<organism evidence="1 2">
    <name type="scientific">Pistacia atlantica</name>
    <dbReference type="NCBI Taxonomy" id="434234"/>
    <lineage>
        <taxon>Eukaryota</taxon>
        <taxon>Viridiplantae</taxon>
        <taxon>Streptophyta</taxon>
        <taxon>Embryophyta</taxon>
        <taxon>Tracheophyta</taxon>
        <taxon>Spermatophyta</taxon>
        <taxon>Magnoliopsida</taxon>
        <taxon>eudicotyledons</taxon>
        <taxon>Gunneridae</taxon>
        <taxon>Pentapetalae</taxon>
        <taxon>rosids</taxon>
        <taxon>malvids</taxon>
        <taxon>Sapindales</taxon>
        <taxon>Anacardiaceae</taxon>
        <taxon>Pistacia</taxon>
    </lineage>
</organism>
<comment type="caution">
    <text evidence="1">The sequence shown here is derived from an EMBL/GenBank/DDBJ whole genome shotgun (WGS) entry which is preliminary data.</text>
</comment>
<dbReference type="Proteomes" id="UP001164250">
    <property type="component" value="Chromosome 6"/>
</dbReference>
<evidence type="ECO:0000313" key="1">
    <source>
        <dbReference type="EMBL" id="KAJ0095942.1"/>
    </source>
</evidence>
<gene>
    <name evidence="1" type="ORF">Patl1_15167</name>
</gene>
<protein>
    <submittedName>
        <fullName evidence="1">Uncharacterized protein</fullName>
    </submittedName>
</protein>
<sequence>MIGLQPPSPSSFGGRGKKEKKTPKRAAAGGWVAGKWGLAAAIKTEAGGGGAVGEIEWDPPGPGVKIAVSTSTRIGGLVVFALVIFLVYRSEKEK</sequence>
<evidence type="ECO:0000313" key="2">
    <source>
        <dbReference type="Proteomes" id="UP001164250"/>
    </source>
</evidence>
<dbReference type="EMBL" id="CM047902">
    <property type="protein sequence ID" value="KAJ0095942.1"/>
    <property type="molecule type" value="Genomic_DNA"/>
</dbReference>
<keyword evidence="2" id="KW-1185">Reference proteome</keyword>
<reference evidence="2" key="1">
    <citation type="journal article" date="2023" name="G3 (Bethesda)">
        <title>Genome assembly and association tests identify interacting loci associated with vigor, precocity, and sex in interspecific pistachio rootstocks.</title>
        <authorList>
            <person name="Palmer W."/>
            <person name="Jacygrad E."/>
            <person name="Sagayaradj S."/>
            <person name="Cavanaugh K."/>
            <person name="Han R."/>
            <person name="Bertier L."/>
            <person name="Beede B."/>
            <person name="Kafkas S."/>
            <person name="Golino D."/>
            <person name="Preece J."/>
            <person name="Michelmore R."/>
        </authorList>
    </citation>
    <scope>NUCLEOTIDE SEQUENCE [LARGE SCALE GENOMIC DNA]</scope>
</reference>
<name>A0ACC1BAR3_9ROSI</name>
<proteinExistence type="predicted"/>
<accession>A0ACC1BAR3</accession>